<dbReference type="EMBL" id="NQYH01000014">
    <property type="protein sequence ID" value="RIY39655.1"/>
    <property type="molecule type" value="Genomic_DNA"/>
</dbReference>
<keyword evidence="1 2" id="KW-0732">Signal</keyword>
<reference evidence="3 4" key="1">
    <citation type="submission" date="2017-08" db="EMBL/GenBank/DDBJ databases">
        <title>Pusillimonas indicus sp. nov., a member of the family Alcaligenaceae isolated from surface seawater.</title>
        <authorList>
            <person name="Li J."/>
        </authorList>
    </citation>
    <scope>NUCLEOTIDE SEQUENCE [LARGE SCALE GENOMIC DNA]</scope>
    <source>
        <strain evidence="3 4">L52-1-41</strain>
    </source>
</reference>
<protein>
    <recommendedName>
        <fullName evidence="5">C4-dicarboxylate ABC transporter</fullName>
    </recommendedName>
</protein>
<dbReference type="InterPro" id="IPR038404">
    <property type="entry name" value="TRAP_DctP_sf"/>
</dbReference>
<dbReference type="Pfam" id="PF03480">
    <property type="entry name" value="DctP"/>
    <property type="match status" value="1"/>
</dbReference>
<dbReference type="PANTHER" id="PTHR33376:SF15">
    <property type="entry name" value="BLL6794 PROTEIN"/>
    <property type="match status" value="1"/>
</dbReference>
<accession>A0A3A1YPW2</accession>
<dbReference type="AlphaFoldDB" id="A0A3A1YPW2"/>
<evidence type="ECO:0000256" key="1">
    <source>
        <dbReference type="ARBA" id="ARBA00022729"/>
    </source>
</evidence>
<dbReference type="InterPro" id="IPR018389">
    <property type="entry name" value="DctP_fam"/>
</dbReference>
<evidence type="ECO:0000256" key="2">
    <source>
        <dbReference type="SAM" id="SignalP"/>
    </source>
</evidence>
<evidence type="ECO:0000313" key="3">
    <source>
        <dbReference type="EMBL" id="RIY39655.1"/>
    </source>
</evidence>
<dbReference type="OrthoDB" id="9177965at2"/>
<proteinExistence type="predicted"/>
<dbReference type="Proteomes" id="UP000266206">
    <property type="component" value="Unassembled WGS sequence"/>
</dbReference>
<organism evidence="3 4">
    <name type="scientific">Neopusillimonas maritima</name>
    <dbReference type="NCBI Taxonomy" id="2026239"/>
    <lineage>
        <taxon>Bacteria</taxon>
        <taxon>Pseudomonadati</taxon>
        <taxon>Pseudomonadota</taxon>
        <taxon>Betaproteobacteria</taxon>
        <taxon>Burkholderiales</taxon>
        <taxon>Alcaligenaceae</taxon>
        <taxon>Neopusillimonas</taxon>
    </lineage>
</organism>
<comment type="caution">
    <text evidence="3">The sequence shown here is derived from an EMBL/GenBank/DDBJ whole genome shotgun (WGS) entry which is preliminary data.</text>
</comment>
<dbReference type="PANTHER" id="PTHR33376">
    <property type="match status" value="1"/>
</dbReference>
<evidence type="ECO:0000313" key="4">
    <source>
        <dbReference type="Proteomes" id="UP000266206"/>
    </source>
</evidence>
<dbReference type="RefSeq" id="WP_119516806.1">
    <property type="nucleotide sequence ID" value="NZ_NQYH01000014.1"/>
</dbReference>
<dbReference type="Gene3D" id="3.40.190.170">
    <property type="entry name" value="Bacterial extracellular solute-binding protein, family 7"/>
    <property type="match status" value="1"/>
</dbReference>
<name>A0A3A1YPW2_9BURK</name>
<feature type="signal peptide" evidence="2">
    <location>
        <begin position="1"/>
        <end position="22"/>
    </location>
</feature>
<dbReference type="GO" id="GO:0055085">
    <property type="term" value="P:transmembrane transport"/>
    <property type="evidence" value="ECO:0007669"/>
    <property type="project" value="InterPro"/>
</dbReference>
<dbReference type="CDD" id="cd13665">
    <property type="entry name" value="PBP2_TRAP_Dctp3_4"/>
    <property type="match status" value="1"/>
</dbReference>
<gene>
    <name evidence="3" type="ORF">CJP73_13680</name>
</gene>
<feature type="chain" id="PRO_5017236006" description="C4-dicarboxylate ABC transporter" evidence="2">
    <location>
        <begin position="23"/>
        <end position="338"/>
    </location>
</feature>
<dbReference type="NCBIfam" id="NF037995">
    <property type="entry name" value="TRAP_S1"/>
    <property type="match status" value="1"/>
</dbReference>
<evidence type="ECO:0008006" key="5">
    <source>
        <dbReference type="Google" id="ProtNLM"/>
    </source>
</evidence>
<sequence length="338" mass="37580">MLKKLVSGLFVGALAFSSIAYAKEVHELRLAHYLPPMHNMAAKILPEWAERIEKASDGRLKITIYPAGQLLAVNEIFDGVRGGVADIGWSMPGATPGRFPAMSIMELPFIFKRAENASQVVMEAFEKGYMDKEFEGVKVLYLHTHHAGIVNTKDEVRDLEGLKGKRIRFPSPPVRSLLSSLGADPVGVPAPQAYESLERGVLDGVAFPYDAMKGLRLGELVNYHIDFPMYVLTFYLVMNEAKYNSLPQELQMVIDDNSGMKEAIAVGRAWDASEDEGRAYVKERGNVFITLTPEQQKLWRERAVPVIDAGIQEADKAGLPGKEIYDMAVRRAAELQKQ</sequence>